<evidence type="ECO:0000256" key="8">
    <source>
        <dbReference type="ARBA" id="ARBA00022723"/>
    </source>
</evidence>
<evidence type="ECO:0000256" key="15">
    <source>
        <dbReference type="NCBIfam" id="TIGR01064"/>
    </source>
</evidence>
<dbReference type="PRINTS" id="PR01050">
    <property type="entry name" value="PYRUVTKNASE"/>
</dbReference>
<keyword evidence="12 16" id="KW-0460">Magnesium</keyword>
<evidence type="ECO:0000259" key="18">
    <source>
        <dbReference type="Pfam" id="PF02887"/>
    </source>
</evidence>
<evidence type="ECO:0000256" key="16">
    <source>
        <dbReference type="RuleBase" id="RU000504"/>
    </source>
</evidence>
<organism evidence="19 20">
    <name type="scientific">Candidatus Aphodenecus pullistercoris</name>
    <dbReference type="NCBI Taxonomy" id="2840669"/>
    <lineage>
        <taxon>Bacteria</taxon>
        <taxon>Pseudomonadati</taxon>
        <taxon>Spirochaetota</taxon>
        <taxon>Spirochaetia</taxon>
        <taxon>Spirochaetales</taxon>
        <taxon>Candidatus Aphodenecus</taxon>
    </lineage>
</organism>
<dbReference type="Gene3D" id="3.20.20.60">
    <property type="entry name" value="Phosphoenolpyruvate-binding domains"/>
    <property type="match status" value="1"/>
</dbReference>
<dbReference type="GO" id="GO:0005524">
    <property type="term" value="F:ATP binding"/>
    <property type="evidence" value="ECO:0007669"/>
    <property type="project" value="UniProtKB-KW"/>
</dbReference>
<dbReference type="Pfam" id="PF00224">
    <property type="entry name" value="PK"/>
    <property type="match status" value="1"/>
</dbReference>
<evidence type="ECO:0000256" key="1">
    <source>
        <dbReference type="ARBA" id="ARBA00001946"/>
    </source>
</evidence>
<feature type="domain" description="Pyruvate kinase barrel" evidence="17">
    <location>
        <begin position="1"/>
        <end position="324"/>
    </location>
</feature>
<dbReference type="Gene3D" id="2.40.33.10">
    <property type="entry name" value="PK beta-barrel domain-like"/>
    <property type="match status" value="1"/>
</dbReference>
<comment type="catalytic activity">
    <reaction evidence="16">
        <text>pyruvate + ATP = phosphoenolpyruvate + ADP + H(+)</text>
        <dbReference type="Rhea" id="RHEA:18157"/>
        <dbReference type="ChEBI" id="CHEBI:15361"/>
        <dbReference type="ChEBI" id="CHEBI:15378"/>
        <dbReference type="ChEBI" id="CHEBI:30616"/>
        <dbReference type="ChEBI" id="CHEBI:58702"/>
        <dbReference type="ChEBI" id="CHEBI:456216"/>
        <dbReference type="EC" id="2.7.1.40"/>
    </reaction>
</comment>
<evidence type="ECO:0000256" key="7">
    <source>
        <dbReference type="ARBA" id="ARBA00022679"/>
    </source>
</evidence>
<dbReference type="SUPFAM" id="SSF50800">
    <property type="entry name" value="PK beta-barrel domain-like"/>
    <property type="match status" value="1"/>
</dbReference>
<dbReference type="InterPro" id="IPR011037">
    <property type="entry name" value="Pyrv_Knase-like_insert_dom_sf"/>
</dbReference>
<accession>A0A9D9E952</accession>
<dbReference type="GO" id="GO:0004743">
    <property type="term" value="F:pyruvate kinase activity"/>
    <property type="evidence" value="ECO:0007669"/>
    <property type="project" value="UniProtKB-UniRule"/>
</dbReference>
<dbReference type="SUPFAM" id="SSF52935">
    <property type="entry name" value="PK C-terminal domain-like"/>
    <property type="match status" value="1"/>
</dbReference>
<protein>
    <recommendedName>
        <fullName evidence="6 15">Pyruvate kinase</fullName>
        <ecNumber evidence="5 15">2.7.1.40</ecNumber>
    </recommendedName>
</protein>
<dbReference type="EMBL" id="JADIMU010000026">
    <property type="protein sequence ID" value="MBO8442942.1"/>
    <property type="molecule type" value="Genomic_DNA"/>
</dbReference>
<dbReference type="PANTHER" id="PTHR11817">
    <property type="entry name" value="PYRUVATE KINASE"/>
    <property type="match status" value="1"/>
</dbReference>
<dbReference type="NCBIfam" id="TIGR01064">
    <property type="entry name" value="pyruv_kin"/>
    <property type="match status" value="1"/>
</dbReference>
<keyword evidence="8" id="KW-0479">Metal-binding</keyword>
<keyword evidence="7 16" id="KW-0808">Transferase</keyword>
<reference evidence="19" key="2">
    <citation type="journal article" date="2021" name="PeerJ">
        <title>Extensive microbial diversity within the chicken gut microbiome revealed by metagenomics and culture.</title>
        <authorList>
            <person name="Gilroy R."/>
            <person name="Ravi A."/>
            <person name="Getino M."/>
            <person name="Pursley I."/>
            <person name="Horton D.L."/>
            <person name="Alikhan N.F."/>
            <person name="Baker D."/>
            <person name="Gharbi K."/>
            <person name="Hall N."/>
            <person name="Watson M."/>
            <person name="Adriaenssens E.M."/>
            <person name="Foster-Nyarko E."/>
            <person name="Jarju S."/>
            <person name="Secka A."/>
            <person name="Antonio M."/>
            <person name="Oren A."/>
            <person name="Chaudhuri R.R."/>
            <person name="La Ragione R."/>
            <person name="Hildebrand F."/>
            <person name="Pallen M.J."/>
        </authorList>
    </citation>
    <scope>NUCLEOTIDE SEQUENCE</scope>
    <source>
        <strain evidence="19">11167</strain>
    </source>
</reference>
<evidence type="ECO:0000256" key="4">
    <source>
        <dbReference type="ARBA" id="ARBA00008663"/>
    </source>
</evidence>
<dbReference type="GO" id="GO:0030955">
    <property type="term" value="F:potassium ion binding"/>
    <property type="evidence" value="ECO:0007669"/>
    <property type="project" value="UniProtKB-UniRule"/>
</dbReference>
<dbReference type="InterPro" id="IPR015806">
    <property type="entry name" value="Pyrv_Knase_insert_dom_sf"/>
</dbReference>
<comment type="caution">
    <text evidence="19">The sequence shown here is derived from an EMBL/GenBank/DDBJ whole genome shotgun (WGS) entry which is preliminary data.</text>
</comment>
<dbReference type="InterPro" id="IPR036918">
    <property type="entry name" value="Pyrv_Knase_C_sf"/>
</dbReference>
<dbReference type="AlphaFoldDB" id="A0A9D9E952"/>
<evidence type="ECO:0000256" key="2">
    <source>
        <dbReference type="ARBA" id="ARBA00001958"/>
    </source>
</evidence>
<evidence type="ECO:0000256" key="12">
    <source>
        <dbReference type="ARBA" id="ARBA00022842"/>
    </source>
</evidence>
<dbReference type="PROSITE" id="PS00110">
    <property type="entry name" value="PYRUVATE_KINASE"/>
    <property type="match status" value="1"/>
</dbReference>
<keyword evidence="10 16" id="KW-0418">Kinase</keyword>
<keyword evidence="14 19" id="KW-0670">Pyruvate</keyword>
<evidence type="ECO:0000259" key="17">
    <source>
        <dbReference type="Pfam" id="PF00224"/>
    </source>
</evidence>
<evidence type="ECO:0000256" key="10">
    <source>
        <dbReference type="ARBA" id="ARBA00022777"/>
    </source>
</evidence>
<dbReference type="GO" id="GO:0000287">
    <property type="term" value="F:magnesium ion binding"/>
    <property type="evidence" value="ECO:0007669"/>
    <property type="project" value="UniProtKB-UniRule"/>
</dbReference>
<dbReference type="InterPro" id="IPR015813">
    <property type="entry name" value="Pyrv/PenolPyrv_kinase-like_dom"/>
</dbReference>
<reference evidence="19" key="1">
    <citation type="submission" date="2020-10" db="EMBL/GenBank/DDBJ databases">
        <authorList>
            <person name="Gilroy R."/>
        </authorList>
    </citation>
    <scope>NUCLEOTIDE SEQUENCE</scope>
    <source>
        <strain evidence="19">11167</strain>
    </source>
</reference>
<dbReference type="InterPro" id="IPR040442">
    <property type="entry name" value="Pyrv_kinase-like_dom_sf"/>
</dbReference>
<keyword evidence="13 16" id="KW-0324">Glycolysis</keyword>
<dbReference type="NCBIfam" id="NF004978">
    <property type="entry name" value="PRK06354.1"/>
    <property type="match status" value="1"/>
</dbReference>
<comment type="pathway">
    <text evidence="3 16">Carbohydrate degradation; glycolysis; pyruvate from D-glyceraldehyde 3-phosphate: step 5/5.</text>
</comment>
<dbReference type="SUPFAM" id="SSF51621">
    <property type="entry name" value="Phosphoenolpyruvate/pyruvate domain"/>
    <property type="match status" value="1"/>
</dbReference>
<dbReference type="EC" id="2.7.1.40" evidence="5 15"/>
<comment type="cofactor">
    <cofactor evidence="2">
        <name>K(+)</name>
        <dbReference type="ChEBI" id="CHEBI:29103"/>
    </cofactor>
</comment>
<dbReference type="Pfam" id="PF02887">
    <property type="entry name" value="PK_C"/>
    <property type="match status" value="1"/>
</dbReference>
<evidence type="ECO:0000256" key="14">
    <source>
        <dbReference type="ARBA" id="ARBA00023317"/>
    </source>
</evidence>
<dbReference type="FunFam" id="3.20.20.60:FF:000025">
    <property type="entry name" value="Pyruvate kinase"/>
    <property type="match status" value="1"/>
</dbReference>
<feature type="domain" description="Pyruvate kinase C-terminal" evidence="18">
    <location>
        <begin position="358"/>
        <end position="468"/>
    </location>
</feature>
<proteinExistence type="inferred from homology"/>
<evidence type="ECO:0000313" key="20">
    <source>
        <dbReference type="Proteomes" id="UP000823633"/>
    </source>
</evidence>
<evidence type="ECO:0000256" key="5">
    <source>
        <dbReference type="ARBA" id="ARBA00012142"/>
    </source>
</evidence>
<dbReference type="InterPro" id="IPR001697">
    <property type="entry name" value="Pyr_Knase"/>
</dbReference>
<keyword evidence="9" id="KW-0547">Nucleotide-binding</keyword>
<dbReference type="GO" id="GO:0016301">
    <property type="term" value="F:kinase activity"/>
    <property type="evidence" value="ECO:0007669"/>
    <property type="project" value="UniProtKB-KW"/>
</dbReference>
<comment type="similarity">
    <text evidence="4 16">Belongs to the pyruvate kinase family.</text>
</comment>
<evidence type="ECO:0000256" key="13">
    <source>
        <dbReference type="ARBA" id="ARBA00023152"/>
    </source>
</evidence>
<evidence type="ECO:0000256" key="6">
    <source>
        <dbReference type="ARBA" id="ARBA00018587"/>
    </source>
</evidence>
<evidence type="ECO:0000256" key="11">
    <source>
        <dbReference type="ARBA" id="ARBA00022840"/>
    </source>
</evidence>
<dbReference type="InterPro" id="IPR018209">
    <property type="entry name" value="Pyrv_Knase_AS"/>
</dbReference>
<dbReference type="FunFam" id="2.40.33.10:FF:000001">
    <property type="entry name" value="Pyruvate kinase"/>
    <property type="match status" value="1"/>
</dbReference>
<gene>
    <name evidence="19" type="primary">pyk</name>
    <name evidence="19" type="ORF">IAC42_04205</name>
</gene>
<evidence type="ECO:0000256" key="9">
    <source>
        <dbReference type="ARBA" id="ARBA00022741"/>
    </source>
</evidence>
<dbReference type="InterPro" id="IPR015793">
    <property type="entry name" value="Pyrv_Knase_brl"/>
</dbReference>
<dbReference type="InterPro" id="IPR015795">
    <property type="entry name" value="Pyrv_Knase_C"/>
</dbReference>
<evidence type="ECO:0000313" key="19">
    <source>
        <dbReference type="EMBL" id="MBO8442942.1"/>
    </source>
</evidence>
<dbReference type="Gene3D" id="3.40.1380.20">
    <property type="entry name" value="Pyruvate kinase, C-terminal domain"/>
    <property type="match status" value="1"/>
</dbReference>
<dbReference type="Proteomes" id="UP000823633">
    <property type="component" value="Unassembled WGS sequence"/>
</dbReference>
<keyword evidence="11" id="KW-0067">ATP-binding</keyword>
<dbReference type="NCBIfam" id="NF004491">
    <property type="entry name" value="PRK05826.1"/>
    <property type="match status" value="1"/>
</dbReference>
<comment type="cofactor">
    <cofactor evidence="1">
        <name>Mg(2+)</name>
        <dbReference type="ChEBI" id="CHEBI:18420"/>
    </cofactor>
</comment>
<evidence type="ECO:0000256" key="3">
    <source>
        <dbReference type="ARBA" id="ARBA00004997"/>
    </source>
</evidence>
<name>A0A9D9E952_9SPIR</name>
<sequence>MRKTKIICTQGPAVDSDEMVEKLILNGMDAARFNFSHGSHEEHKERMDRVKRVSARLGRHVALVLDTKGPEIRVCDFAEGAVVLEEGQSFTLYSDSSHVGDKDGVGVTYPYLAEDVEKGNVILIDDGLVCLTVTSIDGPDIVCRVDNPGRVSNHKSLNVPGVNIDQPYICDKDRDDILFGIENDVDFIAASFMRNADDARKLRKLLNVNGGEKIQIIAKIENASGVENLDAIIDIVDGVMVARGDMGVEIPFRKLPSIQKEIIRKCYQKGKIVVTATQMLESMSEHPRPTRAEVSDVANAIYDGTSCLMLSGETAAGKYPIQAVKTMADIALYTEEQIDYKNRFFKNQLKLNADIMNTIASAAVDASFFLDLKAIVCMTVSGRTAQVTSYYRPSCPIIACVTSEKSARQLNLSYGVHPVMAKLIEDMDFMKAMAIRLALSTDIVKEGDLVALITGSTTGGSYSSDCLQLCTLAKVD</sequence>